<dbReference type="PANTHER" id="PTHR33705">
    <property type="entry name" value="PHOSPHOCARRIER PROTEIN HPR"/>
    <property type="match status" value="1"/>
</dbReference>
<evidence type="ECO:0000313" key="10">
    <source>
        <dbReference type="Proteomes" id="UP000219922"/>
    </source>
</evidence>
<dbReference type="SUPFAM" id="SSF55594">
    <property type="entry name" value="HPr-like"/>
    <property type="match status" value="1"/>
</dbReference>
<dbReference type="InterPro" id="IPR000032">
    <property type="entry name" value="HPr-like"/>
</dbReference>
<dbReference type="RefSeq" id="WP_098007159.1">
    <property type="nucleotide sequence ID" value="NZ_NUJB01000047.1"/>
</dbReference>
<comment type="caution">
    <text evidence="9">The sequence shown here is derived from an EMBL/GenBank/DDBJ whole genome shotgun (WGS) entry which is preliminary data.</text>
</comment>
<keyword evidence="6" id="KW-0762">Sugar transport</keyword>
<dbReference type="CDD" id="cd00367">
    <property type="entry name" value="PTS-HPr_like"/>
    <property type="match status" value="1"/>
</dbReference>
<gene>
    <name evidence="9" type="ORF">CON36_34750</name>
</gene>
<dbReference type="NCBIfam" id="TIGR01003">
    <property type="entry name" value="PTS_HPr_family"/>
    <property type="match status" value="1"/>
</dbReference>
<dbReference type="PROSITE" id="PS00369">
    <property type="entry name" value="PTS_HPR_HIS"/>
    <property type="match status" value="1"/>
</dbReference>
<evidence type="ECO:0000313" key="9">
    <source>
        <dbReference type="EMBL" id="PDZ94260.1"/>
    </source>
</evidence>
<name>A0A9X6SSC0_BACCE</name>
<dbReference type="InterPro" id="IPR050399">
    <property type="entry name" value="HPr"/>
</dbReference>
<protein>
    <recommendedName>
        <fullName evidence="4">Phosphocarrier protein HPr</fullName>
    </recommendedName>
</protein>
<accession>A0A9X6SSC0</accession>
<dbReference type="Proteomes" id="UP000219922">
    <property type="component" value="Unassembled WGS sequence"/>
</dbReference>
<comment type="function">
    <text evidence="1">General (non sugar-specific) component of the phosphoenolpyruvate-dependent sugar phosphotransferase system (sugar PTS). This major carbohydrate active-transport system catalyzes the phosphorylation of incoming sugar substrates concomitantly with their translocation across the cell membrane. The phosphoryl group from phosphoenolpyruvate (PEP) is transferred to the phosphoryl carrier protein HPr by enzyme I. Phospho-HPr then transfers it to the PTS EIIA domain.</text>
</comment>
<dbReference type="InterPro" id="IPR035895">
    <property type="entry name" value="HPr-like_sf"/>
</dbReference>
<keyword evidence="5" id="KW-0963">Cytoplasm</keyword>
<keyword evidence="6" id="KW-0813">Transport</keyword>
<dbReference type="InterPro" id="IPR001020">
    <property type="entry name" value="PTS_HPr_His_P_site"/>
</dbReference>
<reference evidence="9 10" key="1">
    <citation type="submission" date="2017-09" db="EMBL/GenBank/DDBJ databases">
        <title>Large-scale bioinformatics analysis of Bacillus genomes uncovers conserved roles of natural products in bacterial physiology.</title>
        <authorList>
            <consortium name="Agbiome Team Llc"/>
            <person name="Bleich R.M."/>
            <person name="Grubbs K.J."/>
            <person name="Santa Maria K.C."/>
            <person name="Allen S.E."/>
            <person name="Farag S."/>
            <person name="Shank E.A."/>
            <person name="Bowers A."/>
        </authorList>
    </citation>
    <scope>NUCLEOTIDE SEQUENCE [LARGE SCALE GENOMIC DNA]</scope>
    <source>
        <strain evidence="9 10">AFS092789</strain>
    </source>
</reference>
<evidence type="ECO:0000256" key="5">
    <source>
        <dbReference type="ARBA" id="ARBA00022490"/>
    </source>
</evidence>
<evidence type="ECO:0000256" key="6">
    <source>
        <dbReference type="ARBA" id="ARBA00022597"/>
    </source>
</evidence>
<dbReference type="PROSITE" id="PS51350">
    <property type="entry name" value="PTS_HPR_DOM"/>
    <property type="match status" value="1"/>
</dbReference>
<dbReference type="GO" id="GO:0009401">
    <property type="term" value="P:phosphoenolpyruvate-dependent sugar phosphotransferase system"/>
    <property type="evidence" value="ECO:0007669"/>
    <property type="project" value="UniProtKB-KW"/>
</dbReference>
<dbReference type="Gene3D" id="3.30.1340.10">
    <property type="entry name" value="HPr-like"/>
    <property type="match status" value="1"/>
</dbReference>
<evidence type="ECO:0000256" key="3">
    <source>
        <dbReference type="ARBA" id="ARBA00010736"/>
    </source>
</evidence>
<proteinExistence type="inferred from homology"/>
<sequence length="87" mass="9455">MLEKKITVNNTTGIHARPATKLTTTASKFQSEVQIEYAGRVVNVKSIMGVMSLGVPGGAEVIVRVTGVDEEETLVEMLKLFEDNFGE</sequence>
<dbReference type="AlphaFoldDB" id="A0A9X6SSC0"/>
<comment type="similarity">
    <text evidence="3">Belongs to the HPr family.</text>
</comment>
<feature type="domain" description="HPr" evidence="8">
    <location>
        <begin position="1"/>
        <end position="87"/>
    </location>
</feature>
<evidence type="ECO:0000259" key="8">
    <source>
        <dbReference type="PROSITE" id="PS51350"/>
    </source>
</evidence>
<dbReference type="Pfam" id="PF00381">
    <property type="entry name" value="PTS-HPr"/>
    <property type="match status" value="1"/>
</dbReference>
<dbReference type="EMBL" id="NVMX01000226">
    <property type="protein sequence ID" value="PDZ94260.1"/>
    <property type="molecule type" value="Genomic_DNA"/>
</dbReference>
<dbReference type="PANTHER" id="PTHR33705:SF2">
    <property type="entry name" value="PHOSPHOCARRIER PROTEIN NPR"/>
    <property type="match status" value="1"/>
</dbReference>
<dbReference type="GO" id="GO:0005737">
    <property type="term" value="C:cytoplasm"/>
    <property type="evidence" value="ECO:0007669"/>
    <property type="project" value="UniProtKB-SubCell"/>
</dbReference>
<dbReference type="InterPro" id="IPR002114">
    <property type="entry name" value="PTS_HPr_Ser_P_site"/>
</dbReference>
<dbReference type="PRINTS" id="PR00107">
    <property type="entry name" value="PHOSPHOCPHPR"/>
</dbReference>
<organism evidence="9 10">
    <name type="scientific">Bacillus cereus</name>
    <dbReference type="NCBI Taxonomy" id="1396"/>
    <lineage>
        <taxon>Bacteria</taxon>
        <taxon>Bacillati</taxon>
        <taxon>Bacillota</taxon>
        <taxon>Bacilli</taxon>
        <taxon>Bacillales</taxon>
        <taxon>Bacillaceae</taxon>
        <taxon>Bacillus</taxon>
        <taxon>Bacillus cereus group</taxon>
    </lineage>
</organism>
<comment type="subcellular location">
    <subcellularLocation>
        <location evidence="2">Cytoplasm</location>
    </subcellularLocation>
</comment>
<evidence type="ECO:0000256" key="2">
    <source>
        <dbReference type="ARBA" id="ARBA00004496"/>
    </source>
</evidence>
<evidence type="ECO:0000256" key="4">
    <source>
        <dbReference type="ARBA" id="ARBA00020422"/>
    </source>
</evidence>
<dbReference type="PROSITE" id="PS00589">
    <property type="entry name" value="PTS_HPR_SER"/>
    <property type="match status" value="1"/>
</dbReference>
<evidence type="ECO:0000256" key="1">
    <source>
        <dbReference type="ARBA" id="ARBA00003681"/>
    </source>
</evidence>
<keyword evidence="7" id="KW-0598">Phosphotransferase system</keyword>
<evidence type="ECO:0000256" key="7">
    <source>
        <dbReference type="ARBA" id="ARBA00022683"/>
    </source>
</evidence>